<dbReference type="PANTHER" id="PTHR47331:SF1">
    <property type="entry name" value="GAG-LIKE PROTEIN"/>
    <property type="match status" value="1"/>
</dbReference>
<dbReference type="PANTHER" id="PTHR47331">
    <property type="entry name" value="PHD-TYPE DOMAIN-CONTAINING PROTEIN"/>
    <property type="match status" value="1"/>
</dbReference>
<comment type="caution">
    <text evidence="1">The sequence shown here is derived from an EMBL/GenBank/DDBJ whole genome shotgun (WGS) entry which is preliminary data.</text>
</comment>
<organism evidence="1 2">
    <name type="scientific">Patella caerulea</name>
    <name type="common">Rayed Mediterranean limpet</name>
    <dbReference type="NCBI Taxonomy" id="87958"/>
    <lineage>
        <taxon>Eukaryota</taxon>
        <taxon>Metazoa</taxon>
        <taxon>Spiralia</taxon>
        <taxon>Lophotrochozoa</taxon>
        <taxon>Mollusca</taxon>
        <taxon>Gastropoda</taxon>
        <taxon>Patellogastropoda</taxon>
        <taxon>Patelloidea</taxon>
        <taxon>Patellidae</taxon>
        <taxon>Patella</taxon>
    </lineage>
</organism>
<dbReference type="AlphaFoldDB" id="A0AAN8J7T7"/>
<reference evidence="1 2" key="1">
    <citation type="submission" date="2024-01" db="EMBL/GenBank/DDBJ databases">
        <title>The genome of the rayed Mediterranean limpet Patella caerulea (Linnaeus, 1758).</title>
        <authorList>
            <person name="Anh-Thu Weber A."/>
            <person name="Halstead-Nussloch G."/>
        </authorList>
    </citation>
    <scope>NUCLEOTIDE SEQUENCE [LARGE SCALE GENOMIC DNA]</scope>
    <source>
        <strain evidence="1">AATW-2023a</strain>
        <tissue evidence="1">Whole specimen</tissue>
    </source>
</reference>
<name>A0AAN8J7T7_PATCE</name>
<keyword evidence="2" id="KW-1185">Reference proteome</keyword>
<gene>
    <name evidence="1" type="ORF">SNE40_018124</name>
</gene>
<evidence type="ECO:0000313" key="2">
    <source>
        <dbReference type="Proteomes" id="UP001347796"/>
    </source>
</evidence>
<evidence type="ECO:0000313" key="1">
    <source>
        <dbReference type="EMBL" id="KAK6171682.1"/>
    </source>
</evidence>
<dbReference type="EMBL" id="JAZGQO010000013">
    <property type="protein sequence ID" value="KAK6171682.1"/>
    <property type="molecule type" value="Genomic_DNA"/>
</dbReference>
<dbReference type="Proteomes" id="UP001347796">
    <property type="component" value="Unassembled WGS sequence"/>
</dbReference>
<protein>
    <submittedName>
        <fullName evidence="1">Uncharacterized protein</fullName>
    </submittedName>
</protein>
<proteinExistence type="predicted"/>
<accession>A0AAN8J7T7</accession>
<sequence length="127" mass="14701">MRFREKPVAFVADIRAMFHQVKGPVDQWDFLRFLWWPAGDTEKEVEEYQMTVHFFGAVSSLSVCNFALKRTAEVNITQYEENVTETIMKNFYVDDCLKSTYNVQEAVVLANCLREASLKGGFISRNS</sequence>